<dbReference type="Proteomes" id="UP000063699">
    <property type="component" value="Chromosome"/>
</dbReference>
<feature type="binding site" evidence="3">
    <location>
        <begin position="7"/>
        <end position="14"/>
    </location>
    <ligand>
        <name>substrate</name>
    </ligand>
</feature>
<keyword evidence="5" id="KW-1185">Reference proteome</keyword>
<name>A0A0N9HUL6_9PSEU</name>
<dbReference type="InterPro" id="IPR050275">
    <property type="entry name" value="PGM_Phosphatase"/>
</dbReference>
<organism evidence="4 5">
    <name type="scientific">Kibdelosporangium phytohabitans</name>
    <dbReference type="NCBI Taxonomy" id="860235"/>
    <lineage>
        <taxon>Bacteria</taxon>
        <taxon>Bacillati</taxon>
        <taxon>Actinomycetota</taxon>
        <taxon>Actinomycetes</taxon>
        <taxon>Pseudonocardiales</taxon>
        <taxon>Pseudonocardiaceae</taxon>
        <taxon>Kibdelosporangium</taxon>
    </lineage>
</organism>
<evidence type="ECO:0008006" key="6">
    <source>
        <dbReference type="Google" id="ProtNLM"/>
    </source>
</evidence>
<dbReference type="SMART" id="SM00855">
    <property type="entry name" value="PGAM"/>
    <property type="match status" value="1"/>
</dbReference>
<protein>
    <recommendedName>
        <fullName evidence="6">Phosphoglycerate mutase</fullName>
    </recommendedName>
</protein>
<dbReference type="GO" id="GO:0005737">
    <property type="term" value="C:cytoplasm"/>
    <property type="evidence" value="ECO:0007669"/>
    <property type="project" value="TreeGrafter"/>
</dbReference>
<dbReference type="SUPFAM" id="SSF53254">
    <property type="entry name" value="Phosphoglycerate mutase-like"/>
    <property type="match status" value="1"/>
</dbReference>
<dbReference type="RefSeq" id="WP_054289109.1">
    <property type="nucleotide sequence ID" value="NZ_CP012752.1"/>
</dbReference>
<sequence length="185" mass="20035">MTIYLARHGQTAYNQTRRFQGQTEVPLDETGQRQAKELAVTVADLGLVALWSSPLTRARQTAEAVSAHIGVPIRFDPRLMETDTGVWTDRLYDELAAADPGAFHGWVSGAEDFGFDGGETYAEQGDRVMAALVEIERGPRPALVVCHGMVMRLALTRRAGAADAWSSSETIPNTAVIELPPAVQG</sequence>
<dbReference type="Pfam" id="PF00300">
    <property type="entry name" value="His_Phos_1"/>
    <property type="match status" value="1"/>
</dbReference>
<keyword evidence="1" id="KW-0324">Glycolysis</keyword>
<dbReference type="Gene3D" id="3.40.50.1240">
    <property type="entry name" value="Phosphoglycerate mutase-like"/>
    <property type="match status" value="1"/>
</dbReference>
<keyword evidence="2" id="KW-0413">Isomerase</keyword>
<reference evidence="4 5" key="1">
    <citation type="submission" date="2015-07" db="EMBL/GenBank/DDBJ databases">
        <title>Genome sequencing of Kibdelosporangium phytohabitans.</title>
        <authorList>
            <person name="Qin S."/>
            <person name="Xing K."/>
        </authorList>
    </citation>
    <scope>NUCLEOTIDE SEQUENCE [LARGE SCALE GENOMIC DNA]</scope>
    <source>
        <strain evidence="4 5">KLBMP1111</strain>
    </source>
</reference>
<dbReference type="AlphaFoldDB" id="A0A0N9HUL6"/>
<dbReference type="PIRSF" id="PIRSF000709">
    <property type="entry name" value="6PFK_2-Ptase"/>
    <property type="match status" value="1"/>
</dbReference>
<dbReference type="STRING" id="860235.AOZ06_09565"/>
<evidence type="ECO:0000256" key="3">
    <source>
        <dbReference type="PIRSR" id="PIRSR613078-2"/>
    </source>
</evidence>
<gene>
    <name evidence="4" type="ORF">AOZ06_09565</name>
</gene>
<evidence type="ECO:0000313" key="5">
    <source>
        <dbReference type="Proteomes" id="UP000063699"/>
    </source>
</evidence>
<feature type="binding site" evidence="3">
    <location>
        <position position="57"/>
    </location>
    <ligand>
        <name>substrate</name>
    </ligand>
</feature>
<dbReference type="PANTHER" id="PTHR48100:SF1">
    <property type="entry name" value="HISTIDINE PHOSPHATASE FAMILY PROTEIN-RELATED"/>
    <property type="match status" value="1"/>
</dbReference>
<evidence type="ECO:0000256" key="2">
    <source>
        <dbReference type="ARBA" id="ARBA00023235"/>
    </source>
</evidence>
<dbReference type="InterPro" id="IPR029033">
    <property type="entry name" value="His_PPase_superfam"/>
</dbReference>
<evidence type="ECO:0000256" key="1">
    <source>
        <dbReference type="ARBA" id="ARBA00023152"/>
    </source>
</evidence>
<dbReference type="OrthoDB" id="5296884at2"/>
<dbReference type="InterPro" id="IPR001345">
    <property type="entry name" value="PG/BPGM_mutase_AS"/>
</dbReference>
<dbReference type="KEGG" id="kphy:AOZ06_09565"/>
<dbReference type="CDD" id="cd07067">
    <property type="entry name" value="HP_PGM_like"/>
    <property type="match status" value="1"/>
</dbReference>
<dbReference type="EMBL" id="CP012752">
    <property type="protein sequence ID" value="ALG07138.1"/>
    <property type="molecule type" value="Genomic_DNA"/>
</dbReference>
<dbReference type="PROSITE" id="PS00175">
    <property type="entry name" value="PG_MUTASE"/>
    <property type="match status" value="1"/>
</dbReference>
<dbReference type="InterPro" id="IPR013078">
    <property type="entry name" value="His_Pase_superF_clade-1"/>
</dbReference>
<accession>A0A0N9HUL6</accession>
<evidence type="ECO:0000313" key="4">
    <source>
        <dbReference type="EMBL" id="ALG07138.1"/>
    </source>
</evidence>
<dbReference type="GO" id="GO:0016791">
    <property type="term" value="F:phosphatase activity"/>
    <property type="evidence" value="ECO:0007669"/>
    <property type="project" value="TreeGrafter"/>
</dbReference>
<dbReference type="PANTHER" id="PTHR48100">
    <property type="entry name" value="BROAD-SPECIFICITY PHOSPHATASE YOR283W-RELATED"/>
    <property type="match status" value="1"/>
</dbReference>
<proteinExistence type="predicted"/>